<organism evidence="2 3">
    <name type="scientific">Acidovorax benzenivorans</name>
    <dbReference type="NCBI Taxonomy" id="2987520"/>
    <lineage>
        <taxon>Bacteria</taxon>
        <taxon>Pseudomonadati</taxon>
        <taxon>Pseudomonadota</taxon>
        <taxon>Betaproteobacteria</taxon>
        <taxon>Burkholderiales</taxon>
        <taxon>Comamonadaceae</taxon>
        <taxon>Acidovorax</taxon>
    </lineage>
</organism>
<dbReference type="InterPro" id="IPR050177">
    <property type="entry name" value="Lipid_A_modif_metabolic_enz"/>
</dbReference>
<reference evidence="2" key="1">
    <citation type="submission" date="2022-10" db="EMBL/GenBank/DDBJ databases">
        <title>Description of microaerobic benzene degrading bacteria.</title>
        <authorList>
            <person name="Bedics A."/>
            <person name="Tancsics A."/>
            <person name="Banerjee S."/>
        </authorList>
    </citation>
    <scope>NUCLEOTIDE SEQUENCE</scope>
    <source>
        <strain evidence="2">D2M1</strain>
    </source>
</reference>
<evidence type="ECO:0000313" key="3">
    <source>
        <dbReference type="Proteomes" id="UP001148932"/>
    </source>
</evidence>
<gene>
    <name evidence="2" type="ORF">OIN59_13880</name>
</gene>
<dbReference type="RefSeq" id="WP_274111261.1">
    <property type="nucleotide sequence ID" value="NZ_JAPCKI010000007.1"/>
</dbReference>
<dbReference type="Gene3D" id="3.90.25.10">
    <property type="entry name" value="UDP-galactose 4-epimerase, domain 1"/>
    <property type="match status" value="1"/>
</dbReference>
<dbReference type="Proteomes" id="UP001148932">
    <property type="component" value="Unassembled WGS sequence"/>
</dbReference>
<dbReference type="SUPFAM" id="SSF51735">
    <property type="entry name" value="NAD(P)-binding Rossmann-fold domains"/>
    <property type="match status" value="1"/>
</dbReference>
<proteinExistence type="predicted"/>
<dbReference type="EMBL" id="JAPCKI010000007">
    <property type="protein sequence ID" value="MDD2178521.1"/>
    <property type="molecule type" value="Genomic_DNA"/>
</dbReference>
<dbReference type="Pfam" id="PF01370">
    <property type="entry name" value="Epimerase"/>
    <property type="match status" value="1"/>
</dbReference>
<name>A0ABT5RZ92_9BURK</name>
<sequence length="281" mass="30058">MTGLPLSTFTVLGASGYIGSRLVAHLRAQGHTVWAPARGDAEVFTRPLGHVMYCVGLTADFRTRPFDTVDAHVGLLAEVLRRAQFDSLLYLSSTRVYMGAASTHEDAPLTVLPGDPSYLYNLTKLTGESLCHASGRAGVRVARLSNVVGPGLDAASGNLVADLVHQAQGGHIVLRSDPQSAKDYLHVDDLLDWLPRIALTGRAAVYNVASGRQTTHAQWLAWLQARTGCTVEVVAHAPLQAFPPINVQRLLGEWGVAPRAVQADDLLPFLPSNDPVGVPPP</sequence>
<feature type="domain" description="NAD-dependent epimerase/dehydratase" evidence="1">
    <location>
        <begin position="10"/>
        <end position="208"/>
    </location>
</feature>
<dbReference type="CDD" id="cd08946">
    <property type="entry name" value="SDR_e"/>
    <property type="match status" value="1"/>
</dbReference>
<protein>
    <submittedName>
        <fullName evidence="2">NAD(P)-dependent oxidoreductase</fullName>
    </submittedName>
</protein>
<evidence type="ECO:0000313" key="2">
    <source>
        <dbReference type="EMBL" id="MDD2178521.1"/>
    </source>
</evidence>
<dbReference type="InterPro" id="IPR001509">
    <property type="entry name" value="Epimerase_deHydtase"/>
</dbReference>
<comment type="caution">
    <text evidence="2">The sequence shown here is derived from an EMBL/GenBank/DDBJ whole genome shotgun (WGS) entry which is preliminary data.</text>
</comment>
<dbReference type="PANTHER" id="PTHR43245">
    <property type="entry name" value="BIFUNCTIONAL POLYMYXIN RESISTANCE PROTEIN ARNA"/>
    <property type="match status" value="1"/>
</dbReference>
<dbReference type="Gene3D" id="3.40.50.720">
    <property type="entry name" value="NAD(P)-binding Rossmann-like Domain"/>
    <property type="match status" value="2"/>
</dbReference>
<evidence type="ECO:0000259" key="1">
    <source>
        <dbReference type="Pfam" id="PF01370"/>
    </source>
</evidence>
<dbReference type="InterPro" id="IPR036291">
    <property type="entry name" value="NAD(P)-bd_dom_sf"/>
</dbReference>
<keyword evidence="3" id="KW-1185">Reference proteome</keyword>
<accession>A0ABT5RZ92</accession>